<dbReference type="AlphaFoldDB" id="A0A6M8BET6"/>
<dbReference type="RefSeq" id="WP_172355865.1">
    <property type="nucleotide sequence ID" value="NZ_CP053661.1"/>
</dbReference>
<keyword evidence="2" id="KW-1185">Reference proteome</keyword>
<evidence type="ECO:0000313" key="1">
    <source>
        <dbReference type="EMBL" id="QKD82766.1"/>
    </source>
</evidence>
<sequence length="456" mass="50664">MLPRHLLQILQHSPGSSEAALAECSLRCFISHQINLACAGLAKDFGSRAGFSHQDLLPLVLDDVECDRAGVSKPYGLAPPAEGFQPFASRVLQSFDPDKAELSTWTKRRVTSHPDLSRFLESCGVRLISDWALLNDGKLTPARLAALLSGVYNVPTTASSVQAGCQLLEAFHAVYRRDRRLRQPGTSRSRCGPPSAEQLSEMITWLQTQQARPYTPEALLKALKALAQTVRQAHAPQMVSFDQSEMPDQLDYQISMGRGAGGELGGDLGGDLDDDPENPPMQQFLQRYRQAFQHCLESSIAQSVSSHLAHHRKKRKPTTAEFLRGLCLTYCQQWPMAKIAPQVGLSKQYQVSRLLDLDGLRAAVRHHMLQGLGDRLREWALSKTDPIERVQELDRKLDELLGAEVDKVLDADRASSFSGQSKHDANEMPEHPCIPQAPLKQVFADRLCHYLHTLSL</sequence>
<organism evidence="1 2">
    <name type="scientific">Thermoleptolyngbya sichuanensis A183</name>
    <dbReference type="NCBI Taxonomy" id="2737172"/>
    <lineage>
        <taxon>Bacteria</taxon>
        <taxon>Bacillati</taxon>
        <taxon>Cyanobacteriota</taxon>
        <taxon>Cyanophyceae</taxon>
        <taxon>Oculatellales</taxon>
        <taxon>Oculatellaceae</taxon>
        <taxon>Thermoleptolyngbya</taxon>
        <taxon>Thermoleptolyngbya sichuanensis</taxon>
    </lineage>
</organism>
<dbReference type="Proteomes" id="UP000505210">
    <property type="component" value="Chromosome"/>
</dbReference>
<proteinExistence type="predicted"/>
<gene>
    <name evidence="1" type="ORF">HPC62_11740</name>
</gene>
<dbReference type="KEGG" id="theu:HPC62_11740"/>
<accession>A0A6M8BET6</accession>
<evidence type="ECO:0000313" key="2">
    <source>
        <dbReference type="Proteomes" id="UP000505210"/>
    </source>
</evidence>
<reference evidence="1 2" key="1">
    <citation type="submission" date="2020-05" db="EMBL/GenBank/DDBJ databases">
        <title>Complete genome sequence of of a novel Thermoleptolyngbya strain isolated from hot springs of Ganzi, Sichuan China.</title>
        <authorList>
            <person name="Tang J."/>
            <person name="Daroch M."/>
            <person name="Li L."/>
            <person name="Waleron K."/>
            <person name="Waleron M."/>
            <person name="Waleron M."/>
        </authorList>
    </citation>
    <scope>NUCLEOTIDE SEQUENCE [LARGE SCALE GENOMIC DNA]</scope>
    <source>
        <strain evidence="1 2">PKUAC-SCTA183</strain>
    </source>
</reference>
<name>A0A6M8BET6_9CYAN</name>
<dbReference type="EMBL" id="CP053661">
    <property type="protein sequence ID" value="QKD82766.1"/>
    <property type="molecule type" value="Genomic_DNA"/>
</dbReference>
<protein>
    <submittedName>
        <fullName evidence="1">Uncharacterized protein</fullName>
    </submittedName>
</protein>